<evidence type="ECO:0000256" key="6">
    <source>
        <dbReference type="ARBA" id="ARBA00023277"/>
    </source>
</evidence>
<name>A0A1J8QPR2_9AGAM</name>
<keyword evidence="5" id="KW-0808">Transferase</keyword>
<keyword evidence="11" id="KW-1185">Reference proteome</keyword>
<feature type="compositionally biased region" description="Low complexity" evidence="7">
    <location>
        <begin position="908"/>
        <end position="925"/>
    </location>
</feature>
<evidence type="ECO:0000313" key="10">
    <source>
        <dbReference type="EMBL" id="OJA13732.1"/>
    </source>
</evidence>
<feature type="compositionally biased region" description="Polar residues" evidence="7">
    <location>
        <begin position="956"/>
        <end position="970"/>
    </location>
</feature>
<dbReference type="Pfam" id="PF00534">
    <property type="entry name" value="Glycos_transf_1"/>
    <property type="match status" value="1"/>
</dbReference>
<proteinExistence type="inferred from homology"/>
<dbReference type="GO" id="GO:0016757">
    <property type="term" value="F:glycosyltransferase activity"/>
    <property type="evidence" value="ECO:0007669"/>
    <property type="project" value="UniProtKB-KW"/>
</dbReference>
<evidence type="ECO:0000313" key="11">
    <source>
        <dbReference type="Proteomes" id="UP000183567"/>
    </source>
</evidence>
<dbReference type="InterPro" id="IPR049438">
    <property type="entry name" value="TreT_GT1"/>
</dbReference>
<keyword evidence="3" id="KW-0313">Glucose metabolism</keyword>
<sequence>MSPPASVDFESKSSTHVKRRLSSVGQKPAARAYSSLTPMWAGIAGAVVNGGQGFEIAISIHDSVYNTDFSSAVVAYTPSDPTKNASEIENHVLQTIKKFSQEHLCKFLGAGVTLGLLKECPNLCTHLWLETDIVPVVFNIKPFHTDSLTRPNVKHRISSTTGSYVPSGAETPTVYVDASPLLEQNNTFQAGVATKLPIPRTLDEQADSAARKCIMYFGPNNNPRLTIGPRNQVTVDAAGKIHLIDDLDVFRKSVGTGTWNAVNKLADELREKKVKIGFFSSTPQGGGVALMRHALIRFLSALDVDVAWYVPNPSPSVFRTTKNNHNILQGVAAPDLRLTQEAKDQFDAWILKNGLRWTAEGGPLAPGGVDIAFIDDPQMPGLIPLIKKVRPELPIVYRSHIEIRSDLVHVKGSPQEEVWNYLWNNIQLADLFISHPVSKFVPSDVPIQKLALLGAATDWLDGLNKELHPWDSHFYMGEFRNLCVKEKMTELQWPQRDYVVQVARFDPSKGIPNVIDSYTRFVKMLKETGKATDETMPQLLVCGHGAVDDPDASIIYDQVMNLINSPDYKPYSKDIVVMRIPPSDQLLNALMANAKIALQLSLREGFEVKVSEALHAGIPVVASRTGGIPLQIVHGKSGYLTEAGDNDAVAKYLYNLYTDEKLYQEMSEYARTHVSDEVGTIGNAAAWLYLAVMYNRGVKIQPQGAWLNDMLREETGEPYVAGEPKLPRGGLNMQAVEIADLALESKSNQWSNIYVGPLTSLKMMEVDTHSPPSRMTRSFNYSLKRPRSPESPSQERQPKRSTLALEDGYLSLRATSTFFSANQNVNGIGDHQPSAEDWVRRTSDLSIAAPFSGGLVPSPSDDSGQAGQDEDMALDLDEPAKSCSAVLVSSPGRQAHPPAQQSLALHTSHPQHQSQQPPAFSSSPSVVTEPADARPLTPSVHQQQPPSIYAQPHVSPDTSSNQQELQSEPPQNHHLFRTTSSGTPFPPTHLTNQYPGQVSSSARKQRFTMGPRADCLKCRMGVKGHWMHFD</sequence>
<organism evidence="10 11">
    <name type="scientific">Rhizopogon vesiculosus</name>
    <dbReference type="NCBI Taxonomy" id="180088"/>
    <lineage>
        <taxon>Eukaryota</taxon>
        <taxon>Fungi</taxon>
        <taxon>Dikarya</taxon>
        <taxon>Basidiomycota</taxon>
        <taxon>Agaricomycotina</taxon>
        <taxon>Agaricomycetes</taxon>
        <taxon>Agaricomycetidae</taxon>
        <taxon>Boletales</taxon>
        <taxon>Suillineae</taxon>
        <taxon>Rhizopogonaceae</taxon>
        <taxon>Rhizopogon</taxon>
    </lineage>
</organism>
<dbReference type="EMBL" id="LVVM01004029">
    <property type="protein sequence ID" value="OJA13732.1"/>
    <property type="molecule type" value="Genomic_DNA"/>
</dbReference>
<dbReference type="CDD" id="cd22541">
    <property type="entry name" value="SP5_N"/>
    <property type="match status" value="1"/>
</dbReference>
<keyword evidence="6" id="KW-0119">Carbohydrate metabolism</keyword>
<dbReference type="GO" id="GO:0006006">
    <property type="term" value="P:glucose metabolic process"/>
    <property type="evidence" value="ECO:0007669"/>
    <property type="project" value="UniProtKB-KW"/>
</dbReference>
<gene>
    <name evidence="10" type="ORF">AZE42_02951</name>
</gene>
<comment type="subunit">
    <text evidence="2">Homodimer.</text>
</comment>
<feature type="compositionally biased region" description="Polar residues" evidence="7">
    <location>
        <begin position="770"/>
        <end position="781"/>
    </location>
</feature>
<dbReference type="PANTHER" id="PTHR47779:SF1">
    <property type="entry name" value="SYNTHASE (CCG-9), PUTATIVE (AFU_ORTHOLOGUE AFUA_3G12100)-RELATED"/>
    <property type="match status" value="1"/>
</dbReference>
<feature type="region of interest" description="Disordered" evidence="7">
    <location>
        <begin position="890"/>
        <end position="998"/>
    </location>
</feature>
<feature type="compositionally biased region" description="Polar residues" evidence="7">
    <location>
        <begin position="977"/>
        <end position="998"/>
    </location>
</feature>
<evidence type="ECO:0000259" key="8">
    <source>
        <dbReference type="Pfam" id="PF00534"/>
    </source>
</evidence>
<comment type="caution">
    <text evidence="10">The sequence shown here is derived from an EMBL/GenBank/DDBJ whole genome shotgun (WGS) entry which is preliminary data.</text>
</comment>
<feature type="region of interest" description="Disordered" evidence="7">
    <location>
        <begin position="850"/>
        <end position="869"/>
    </location>
</feature>
<dbReference type="InterPro" id="IPR052078">
    <property type="entry name" value="Trehalose_Metab_GTase"/>
</dbReference>
<evidence type="ECO:0000256" key="7">
    <source>
        <dbReference type="SAM" id="MobiDB-lite"/>
    </source>
</evidence>
<protein>
    <submittedName>
        <fullName evidence="10">Uncharacterized protein</fullName>
    </submittedName>
</protein>
<evidence type="ECO:0000256" key="4">
    <source>
        <dbReference type="ARBA" id="ARBA00022676"/>
    </source>
</evidence>
<dbReference type="CDD" id="cd03792">
    <property type="entry name" value="GT4_trehalose_phosphorylase"/>
    <property type="match status" value="1"/>
</dbReference>
<dbReference type="Proteomes" id="UP000183567">
    <property type="component" value="Unassembled WGS sequence"/>
</dbReference>
<dbReference type="AlphaFoldDB" id="A0A1J8QPR2"/>
<feature type="domain" description="Trehalose synthase N-terminal" evidence="9">
    <location>
        <begin position="279"/>
        <end position="440"/>
    </location>
</feature>
<dbReference type="STRING" id="180088.A0A1J8QPR2"/>
<evidence type="ECO:0000256" key="5">
    <source>
        <dbReference type="ARBA" id="ARBA00022679"/>
    </source>
</evidence>
<dbReference type="SUPFAM" id="SSF53756">
    <property type="entry name" value="UDP-Glycosyltransferase/glycogen phosphorylase"/>
    <property type="match status" value="1"/>
</dbReference>
<dbReference type="PANTHER" id="PTHR47779">
    <property type="entry name" value="SYNTHASE (CCG-9), PUTATIVE (AFU_ORTHOLOGUE AFUA_3G12100)-RELATED"/>
    <property type="match status" value="1"/>
</dbReference>
<dbReference type="OrthoDB" id="937291at2759"/>
<evidence type="ECO:0000259" key="9">
    <source>
        <dbReference type="Pfam" id="PF21269"/>
    </source>
</evidence>
<comment type="similarity">
    <text evidence="1">Belongs to the glycosyltransferase group 1 family. Glycosyltransferase 4 subfamily.</text>
</comment>
<dbReference type="InterPro" id="IPR001296">
    <property type="entry name" value="Glyco_trans_1"/>
</dbReference>
<accession>A0A1J8QPR2</accession>
<evidence type="ECO:0000256" key="2">
    <source>
        <dbReference type="ARBA" id="ARBA00011738"/>
    </source>
</evidence>
<reference evidence="10 11" key="1">
    <citation type="submission" date="2016-03" db="EMBL/GenBank/DDBJ databases">
        <title>Comparative genomics of the ectomycorrhizal sister species Rhizopogon vinicolor and Rhizopogon vesiculosus (Basidiomycota: Boletales) reveals a divergence of the mating type B locus.</title>
        <authorList>
            <person name="Mujic A.B."/>
            <person name="Kuo A."/>
            <person name="Tritt A."/>
            <person name="Lipzen A."/>
            <person name="Chen C."/>
            <person name="Johnson J."/>
            <person name="Sharma A."/>
            <person name="Barry K."/>
            <person name="Grigoriev I.V."/>
            <person name="Spatafora J.W."/>
        </authorList>
    </citation>
    <scope>NUCLEOTIDE SEQUENCE [LARGE SCALE GENOMIC DNA]</scope>
    <source>
        <strain evidence="10 11">AM-OR11-056</strain>
    </source>
</reference>
<evidence type="ECO:0000256" key="1">
    <source>
        <dbReference type="ARBA" id="ARBA00009481"/>
    </source>
</evidence>
<keyword evidence="4" id="KW-0328">Glycosyltransferase</keyword>
<feature type="region of interest" description="Disordered" evidence="7">
    <location>
        <begin position="766"/>
        <end position="801"/>
    </location>
</feature>
<feature type="domain" description="Glycosyl transferase family 1" evidence="8">
    <location>
        <begin position="495"/>
        <end position="672"/>
    </location>
</feature>
<dbReference type="Pfam" id="PF21269">
    <property type="entry name" value="TreT_GT1"/>
    <property type="match status" value="1"/>
</dbReference>
<dbReference type="Gene3D" id="3.40.50.2000">
    <property type="entry name" value="Glycogen Phosphorylase B"/>
    <property type="match status" value="2"/>
</dbReference>
<evidence type="ECO:0000256" key="3">
    <source>
        <dbReference type="ARBA" id="ARBA00022526"/>
    </source>
</evidence>